<protein>
    <submittedName>
        <fullName evidence="1">Uncharacterized protein</fullName>
    </submittedName>
</protein>
<evidence type="ECO:0000313" key="2">
    <source>
        <dbReference type="Proteomes" id="UP000050509"/>
    </source>
</evidence>
<proteinExistence type="predicted"/>
<dbReference type="EMBL" id="LJCR01000038">
    <property type="protein sequence ID" value="KPV54564.1"/>
    <property type="molecule type" value="Genomic_DNA"/>
</dbReference>
<dbReference type="Proteomes" id="UP000050509">
    <property type="component" value="Unassembled WGS sequence"/>
</dbReference>
<gene>
    <name evidence="1" type="ORF">SE17_02945</name>
</gene>
<sequence>MRCACAAANSGRASVEPADLSQAGLCDRCAAEEHSALEARRADIARQERKRTEAEVCSLLLLLREAFDTPWAGSDPAHVAEVAALKRRIQEALGGRYSGEDMLAVLEFYANAQNWETVYAGSAADGTQGPDFTPIDLDRGRRARQVLDLLETEEARVATLGGSAVPGR</sequence>
<name>A0A0P9DG96_9CHLR</name>
<organism evidence="1 2">
    <name type="scientific">Kouleothrix aurantiaca</name>
    <dbReference type="NCBI Taxonomy" id="186479"/>
    <lineage>
        <taxon>Bacteria</taxon>
        <taxon>Bacillati</taxon>
        <taxon>Chloroflexota</taxon>
        <taxon>Chloroflexia</taxon>
        <taxon>Chloroflexales</taxon>
        <taxon>Roseiflexineae</taxon>
        <taxon>Roseiflexaceae</taxon>
        <taxon>Kouleothrix</taxon>
    </lineage>
</organism>
<comment type="caution">
    <text evidence="1">The sequence shown here is derived from an EMBL/GenBank/DDBJ whole genome shotgun (WGS) entry which is preliminary data.</text>
</comment>
<keyword evidence="2" id="KW-1185">Reference proteome</keyword>
<reference evidence="1 2" key="1">
    <citation type="submission" date="2015-09" db="EMBL/GenBank/DDBJ databases">
        <title>Draft genome sequence of Kouleothrix aurantiaca JCM 19913.</title>
        <authorList>
            <person name="Hemp J."/>
        </authorList>
    </citation>
    <scope>NUCLEOTIDE SEQUENCE [LARGE SCALE GENOMIC DNA]</scope>
    <source>
        <strain evidence="1 2">COM-B</strain>
    </source>
</reference>
<dbReference type="AlphaFoldDB" id="A0A0P9DG96"/>
<evidence type="ECO:0000313" key="1">
    <source>
        <dbReference type="EMBL" id="KPV54564.1"/>
    </source>
</evidence>
<accession>A0A0P9DG96</accession>